<comment type="caution">
    <text evidence="2">The sequence shown here is derived from an EMBL/GenBank/DDBJ whole genome shotgun (WGS) entry which is preliminary data.</text>
</comment>
<gene>
    <name evidence="2" type="ORF">niasHS_012169</name>
</gene>
<feature type="chain" id="PRO_5044762517" evidence="1">
    <location>
        <begin position="24"/>
        <end position="266"/>
    </location>
</feature>
<feature type="signal peptide" evidence="1">
    <location>
        <begin position="1"/>
        <end position="23"/>
    </location>
</feature>
<evidence type="ECO:0000256" key="1">
    <source>
        <dbReference type="SAM" id="SignalP"/>
    </source>
</evidence>
<sequence>MLFPPSFPLALLLFLFSVNLGFAQFYGSNFLSALRGYGTDLCRFVSCPLGQLCINGVCQMNSVASGQYGGGYGSAMYGGAGGMLGLNSAANKLCADTVDCYSGQVCLSGRCTFQSGGYAGATLGTAGYGMGGGLGTYGLGMGAEFSSPYSPYGYGGYSFGSSIGRPSGLLPCSLMQDCPNGQICVSGFCSESNVAFGGSQMFKTPPNCASGALCPLGYFCMGGICAKDLLSQTSTCSFGLVCPPGQMCQFGRCLPSMGALAYGKKR</sequence>
<proteinExistence type="predicted"/>
<dbReference type="PANTHER" id="PTHR36519:SF9">
    <property type="entry name" value="EB DOMAIN-CONTAINING PROTEIN-RELATED"/>
    <property type="match status" value="1"/>
</dbReference>
<evidence type="ECO:0000313" key="3">
    <source>
        <dbReference type="Proteomes" id="UP001620645"/>
    </source>
</evidence>
<keyword evidence="1" id="KW-0732">Signal</keyword>
<dbReference type="Proteomes" id="UP001620645">
    <property type="component" value="Unassembled WGS sequence"/>
</dbReference>
<accession>A0ABD2IVV6</accession>
<dbReference type="AlphaFoldDB" id="A0ABD2IVV6"/>
<organism evidence="2 3">
    <name type="scientific">Heterodera schachtii</name>
    <name type="common">Sugarbeet cyst nematode worm</name>
    <name type="synonym">Tylenchus schachtii</name>
    <dbReference type="NCBI Taxonomy" id="97005"/>
    <lineage>
        <taxon>Eukaryota</taxon>
        <taxon>Metazoa</taxon>
        <taxon>Ecdysozoa</taxon>
        <taxon>Nematoda</taxon>
        <taxon>Chromadorea</taxon>
        <taxon>Rhabditida</taxon>
        <taxon>Tylenchina</taxon>
        <taxon>Tylenchomorpha</taxon>
        <taxon>Tylenchoidea</taxon>
        <taxon>Heteroderidae</taxon>
        <taxon>Heteroderinae</taxon>
        <taxon>Heterodera</taxon>
    </lineage>
</organism>
<reference evidence="2 3" key="1">
    <citation type="submission" date="2024-10" db="EMBL/GenBank/DDBJ databases">
        <authorList>
            <person name="Kim D."/>
        </authorList>
    </citation>
    <scope>NUCLEOTIDE SEQUENCE [LARGE SCALE GENOMIC DNA]</scope>
    <source>
        <strain evidence="2">Taebaek</strain>
    </source>
</reference>
<dbReference type="EMBL" id="JBICCN010000326">
    <property type="protein sequence ID" value="KAL3077463.1"/>
    <property type="molecule type" value="Genomic_DNA"/>
</dbReference>
<name>A0ABD2IVV6_HETSC</name>
<evidence type="ECO:0000313" key="2">
    <source>
        <dbReference type="EMBL" id="KAL3077463.1"/>
    </source>
</evidence>
<dbReference type="PANTHER" id="PTHR36519">
    <property type="entry name" value="FIP (FUNGUS-INDUCED PROTEIN) RELATED-RELATED"/>
    <property type="match status" value="1"/>
</dbReference>
<protein>
    <submittedName>
        <fullName evidence="2">Uncharacterized protein</fullName>
    </submittedName>
</protein>
<keyword evidence="3" id="KW-1185">Reference proteome</keyword>